<organism evidence="1 2">
    <name type="scientific">Nocardioides malaquae</name>
    <dbReference type="NCBI Taxonomy" id="2773426"/>
    <lineage>
        <taxon>Bacteria</taxon>
        <taxon>Bacillati</taxon>
        <taxon>Actinomycetota</taxon>
        <taxon>Actinomycetes</taxon>
        <taxon>Propionibacteriales</taxon>
        <taxon>Nocardioidaceae</taxon>
        <taxon>Nocardioides</taxon>
    </lineage>
</organism>
<keyword evidence="2" id="KW-1185">Reference proteome</keyword>
<dbReference type="SUPFAM" id="SSF47336">
    <property type="entry name" value="ACP-like"/>
    <property type="match status" value="1"/>
</dbReference>
<protein>
    <recommendedName>
        <fullName evidence="3">Acyl carrier protein</fullName>
    </recommendedName>
</protein>
<dbReference type="Gene3D" id="1.10.1200.10">
    <property type="entry name" value="ACP-like"/>
    <property type="match status" value="1"/>
</dbReference>
<dbReference type="RefSeq" id="WP_193637978.1">
    <property type="nucleotide sequence ID" value="NZ_JADCSA010000006.1"/>
</dbReference>
<accession>A0ABR9RSW6</accession>
<sequence>MISEQQFMESAATFLRQRLGEGAAAVDADTELIESGLLDSLLVLEFFFFLEELTGTAIDPAQASAKDLASLRTAYRELVMA</sequence>
<name>A0ABR9RSW6_9ACTN</name>
<evidence type="ECO:0000313" key="1">
    <source>
        <dbReference type="EMBL" id="MBE7324657.1"/>
    </source>
</evidence>
<gene>
    <name evidence="1" type="ORF">IEQ44_08325</name>
</gene>
<dbReference type="EMBL" id="JADCSA010000006">
    <property type="protein sequence ID" value="MBE7324657.1"/>
    <property type="molecule type" value="Genomic_DNA"/>
</dbReference>
<comment type="caution">
    <text evidence="1">The sequence shown here is derived from an EMBL/GenBank/DDBJ whole genome shotgun (WGS) entry which is preliminary data.</text>
</comment>
<evidence type="ECO:0008006" key="3">
    <source>
        <dbReference type="Google" id="ProtNLM"/>
    </source>
</evidence>
<dbReference type="Proteomes" id="UP000756387">
    <property type="component" value="Unassembled WGS sequence"/>
</dbReference>
<evidence type="ECO:0000313" key="2">
    <source>
        <dbReference type="Proteomes" id="UP000756387"/>
    </source>
</evidence>
<dbReference type="InterPro" id="IPR036736">
    <property type="entry name" value="ACP-like_sf"/>
</dbReference>
<proteinExistence type="predicted"/>
<reference evidence="1 2" key="1">
    <citation type="submission" date="2020-10" db="EMBL/GenBank/DDBJ databases">
        <title>Nocardioides sp. isolated from sludge.</title>
        <authorList>
            <person name="Zhang X."/>
        </authorList>
    </citation>
    <scope>NUCLEOTIDE SEQUENCE [LARGE SCALE GENOMIC DNA]</scope>
    <source>
        <strain evidence="1 2">Y6</strain>
    </source>
</reference>